<gene>
    <name evidence="1" type="ORF">ACFQMG_16015</name>
</gene>
<keyword evidence="2" id="KW-1185">Reference proteome</keyword>
<evidence type="ECO:0000313" key="2">
    <source>
        <dbReference type="Proteomes" id="UP001596435"/>
    </source>
</evidence>
<dbReference type="EMBL" id="JBHTAJ010000026">
    <property type="protein sequence ID" value="MFC7181063.1"/>
    <property type="molecule type" value="Genomic_DNA"/>
</dbReference>
<name>A0ABW2FXR7_9ACTN</name>
<dbReference type="RefSeq" id="WP_380231323.1">
    <property type="nucleotide sequence ID" value="NZ_JBHSVH010000002.1"/>
</dbReference>
<dbReference type="Proteomes" id="UP001596435">
    <property type="component" value="Unassembled WGS sequence"/>
</dbReference>
<reference evidence="2" key="1">
    <citation type="journal article" date="2019" name="Int. J. Syst. Evol. Microbiol.">
        <title>The Global Catalogue of Microorganisms (GCM) 10K type strain sequencing project: providing services to taxonomists for standard genome sequencing and annotation.</title>
        <authorList>
            <consortium name="The Broad Institute Genomics Platform"/>
            <consortium name="The Broad Institute Genome Sequencing Center for Infectious Disease"/>
            <person name="Wu L."/>
            <person name="Ma J."/>
        </authorList>
    </citation>
    <scope>NUCLEOTIDE SEQUENCE [LARGE SCALE GENOMIC DNA]</scope>
    <source>
        <strain evidence="2">CGMCC 1.12859</strain>
    </source>
</reference>
<proteinExistence type="predicted"/>
<accession>A0ABW2FXR7</accession>
<protein>
    <submittedName>
        <fullName evidence="1">Uncharacterized protein</fullName>
    </submittedName>
</protein>
<sequence>MREILGEVAAAAGGGLLRDARARRAERRLRAGLPVRIPCSARSERPGRSAGHVAGWLQLGPGGAVFRPRRGPALELPLGGSFHAPEPDAWYDAHWSATVYRPPGDGGPVHLCLPARCLPAVSGHLRAGAGGEAL</sequence>
<organism evidence="1 2">
    <name type="scientific">Kitasatospora paranensis</name>
    <dbReference type="NCBI Taxonomy" id="258053"/>
    <lineage>
        <taxon>Bacteria</taxon>
        <taxon>Bacillati</taxon>
        <taxon>Actinomycetota</taxon>
        <taxon>Actinomycetes</taxon>
        <taxon>Kitasatosporales</taxon>
        <taxon>Streptomycetaceae</taxon>
        <taxon>Kitasatospora</taxon>
    </lineage>
</organism>
<evidence type="ECO:0000313" key="1">
    <source>
        <dbReference type="EMBL" id="MFC7181063.1"/>
    </source>
</evidence>
<comment type="caution">
    <text evidence="1">The sequence shown here is derived from an EMBL/GenBank/DDBJ whole genome shotgun (WGS) entry which is preliminary data.</text>
</comment>